<protein>
    <recommendedName>
        <fullName evidence="3 16">Alkaline phosphatase</fullName>
        <ecNumber evidence="3 16">3.1.3.1</ecNumber>
    </recommendedName>
</protein>
<comment type="cofactor">
    <cofactor evidence="14">
        <name>Mg(2+)</name>
        <dbReference type="ChEBI" id="CHEBI:18420"/>
    </cofactor>
    <text evidence="14">Binds 1 Mg(2+) ion.</text>
</comment>
<dbReference type="VEuPathDB" id="VectorBase:ISCW023785"/>
<evidence type="ECO:0000256" key="14">
    <source>
        <dbReference type="PIRSR" id="PIRSR601952-2"/>
    </source>
</evidence>
<reference evidence="19" key="2">
    <citation type="submission" date="2020-05" db="UniProtKB">
        <authorList>
            <consortium name="EnsemblMetazoa"/>
        </authorList>
    </citation>
    <scope>IDENTIFICATION</scope>
    <source>
        <strain evidence="19">wikel</strain>
    </source>
</reference>
<evidence type="ECO:0000256" key="15">
    <source>
        <dbReference type="RuleBase" id="RU003946"/>
    </source>
</evidence>
<comment type="cofactor">
    <cofactor evidence="14">
        <name>Zn(2+)</name>
        <dbReference type="ChEBI" id="CHEBI:29105"/>
    </cofactor>
    <text evidence="14">Binds 2 Zn(2+) ions.</text>
</comment>
<dbReference type="VEuPathDB" id="VectorBase:ISCP_001451"/>
<dbReference type="EnsemblMetazoa" id="ISCW023785-RA">
    <property type="protein sequence ID" value="ISCW023785-PA"/>
    <property type="gene ID" value="ISCW023785"/>
</dbReference>
<keyword evidence="9 14" id="KW-0460">Magnesium</keyword>
<evidence type="ECO:0000256" key="2">
    <source>
        <dbReference type="ARBA" id="ARBA00005984"/>
    </source>
</evidence>
<dbReference type="GO" id="GO:0005886">
    <property type="term" value="C:plasma membrane"/>
    <property type="evidence" value="ECO:0000318"/>
    <property type="project" value="GO_Central"/>
</dbReference>
<evidence type="ECO:0000256" key="11">
    <source>
        <dbReference type="ARBA" id="ARBA00023180"/>
    </source>
</evidence>
<keyword evidence="10" id="KW-0472">Membrane</keyword>
<sequence length="513" mass="55706">SLCPLMCPVPEVPEDLEPKYWVQHGQDTLKRLLETDVVDAPAKNVIVFVGDGMGISTVTASRIYGGQLKGHRGEESSLSFERFPFTALVKTYAVDKQVTDSAASATALFCGAKTKYTMLGVSAMANISECDSLAGHEMDSFIKRAQDKGMSTGLVTTTRVTHATPAALYTHSVHRDWENDARVPKDAVHKCKDIARQLIEDVPGKNLNVRGEEKKGASGITQQNLVCRDKQTGGGKRGDGMNLIEDWKRSKQNRKFVTNREELLAVDTNATDYLLGLFADDHMAYELHRQEGSLKQPSLVDMVTTAVKLLRRNENGFALMVEGGRIDHGHHENRAVLALRDAVELSNAVAAAMDLTSPKETLVLVTADHSHAFTLNGYAPRGNSILGSGGVSESDGMSYTTLSYANGPSTTRRKNETDTGEKNASSDYQQAVLVPLKQETHGGEDVALYASGPMAHLVHGVLEQNVVAHIIEYAACLGDGTTRRSKCLESSSAPCRLDFGLWAALAAFLLVFR</sequence>
<keyword evidence="4" id="KW-1003">Cell membrane</keyword>
<dbReference type="CDD" id="cd16012">
    <property type="entry name" value="ALP"/>
    <property type="match status" value="1"/>
</dbReference>
<proteinExistence type="inferred from homology"/>
<feature type="binding site" evidence="14">
    <location>
        <position position="368"/>
    </location>
    <ligand>
        <name>Zn(2+)</name>
        <dbReference type="ChEBI" id="CHEBI:29105"/>
        <label>2</label>
    </ligand>
</feature>
<feature type="binding site" evidence="14">
    <location>
        <position position="327"/>
    </location>
    <ligand>
        <name>Zn(2+)</name>
        <dbReference type="ChEBI" id="CHEBI:29105"/>
        <label>2</label>
    </ligand>
</feature>
<feature type="compositionally biased region" description="Polar residues" evidence="17">
    <location>
        <begin position="399"/>
        <end position="410"/>
    </location>
</feature>
<feature type="active site" description="Phosphoserine intermediate" evidence="13">
    <location>
        <position position="101"/>
    </location>
</feature>
<dbReference type="FunCoup" id="B7QGN3">
    <property type="interactions" value="78"/>
</dbReference>
<dbReference type="EMBL" id="ABJB010832541">
    <property type="status" value="NOT_ANNOTATED_CDS"/>
    <property type="molecule type" value="Genomic_DNA"/>
</dbReference>
<dbReference type="EC" id="3.1.3.1" evidence="3 16"/>
<dbReference type="OrthoDB" id="5818554at2759"/>
<feature type="binding site" evidence="14">
    <location>
        <position position="322"/>
    </location>
    <ligand>
        <name>Mg(2+)</name>
        <dbReference type="ChEBI" id="CHEBI:18420"/>
    </ligand>
</feature>
<evidence type="ECO:0000256" key="10">
    <source>
        <dbReference type="ARBA" id="ARBA00023136"/>
    </source>
</evidence>
<keyword evidence="8 14" id="KW-0862">Zinc</keyword>
<dbReference type="PRINTS" id="PR00113">
    <property type="entry name" value="ALKPHPHTASE"/>
</dbReference>
<evidence type="ECO:0000256" key="13">
    <source>
        <dbReference type="PIRSR" id="PIRSR601952-1"/>
    </source>
</evidence>
<dbReference type="GO" id="GO:0004035">
    <property type="term" value="F:alkaline phosphatase activity"/>
    <property type="evidence" value="ECO:0000318"/>
    <property type="project" value="GO_Central"/>
</dbReference>
<dbReference type="EMBL" id="DS932561">
    <property type="protein sequence ID" value="EEC18005.1"/>
    <property type="molecule type" value="Genomic_DNA"/>
</dbReference>
<dbReference type="SMART" id="SM00098">
    <property type="entry name" value="alkPPc"/>
    <property type="match status" value="1"/>
</dbReference>
<dbReference type="SUPFAM" id="SSF53649">
    <property type="entry name" value="Alkaline phosphatase-like"/>
    <property type="match status" value="1"/>
</dbReference>
<feature type="binding site" evidence="14">
    <location>
        <position position="369"/>
    </location>
    <ligand>
        <name>Zn(2+)</name>
        <dbReference type="ChEBI" id="CHEBI:29105"/>
        <label>2</label>
    </ligand>
</feature>
<dbReference type="EMBL" id="ABJB010901391">
    <property type="status" value="NOT_ANNOTATED_CDS"/>
    <property type="molecule type" value="Genomic_DNA"/>
</dbReference>
<accession>B7QGN3</accession>
<feature type="binding site" evidence="14">
    <location>
        <position position="51"/>
    </location>
    <ligand>
        <name>Zn(2+)</name>
        <dbReference type="ChEBI" id="CHEBI:29105"/>
        <label>2</label>
    </ligand>
</feature>
<keyword evidence="7 16" id="KW-0378">Hydrolase</keyword>
<feature type="binding site" evidence="14">
    <location>
        <position position="162"/>
    </location>
    <ligand>
        <name>Mg(2+)</name>
        <dbReference type="ChEBI" id="CHEBI:18420"/>
    </ligand>
</feature>
<evidence type="ECO:0000313" key="20">
    <source>
        <dbReference type="Proteomes" id="UP000001555"/>
    </source>
</evidence>
<dbReference type="InterPro" id="IPR018299">
    <property type="entry name" value="Alkaline_phosphatase_AS"/>
</dbReference>
<evidence type="ECO:0000313" key="18">
    <source>
        <dbReference type="EMBL" id="EEC18005.1"/>
    </source>
</evidence>
<evidence type="ECO:0000256" key="17">
    <source>
        <dbReference type="SAM" id="MobiDB-lite"/>
    </source>
</evidence>
<dbReference type="PANTHER" id="PTHR11596:SF83">
    <property type="entry name" value="ALKALINE PHOSPHATASE 4"/>
    <property type="match status" value="1"/>
</dbReference>
<evidence type="ECO:0000256" key="12">
    <source>
        <dbReference type="ARBA" id="ARBA00023288"/>
    </source>
</evidence>
<reference evidence="18 20" key="1">
    <citation type="submission" date="2008-03" db="EMBL/GenBank/DDBJ databases">
        <title>Annotation of Ixodes scapularis.</title>
        <authorList>
            <consortium name="Ixodes scapularis Genome Project Consortium"/>
            <person name="Caler E."/>
            <person name="Hannick L.I."/>
            <person name="Bidwell S."/>
            <person name="Joardar V."/>
            <person name="Thiagarajan M."/>
            <person name="Amedeo P."/>
            <person name="Galinsky K.J."/>
            <person name="Schobel S."/>
            <person name="Inman J."/>
            <person name="Hostetler J."/>
            <person name="Miller J."/>
            <person name="Hammond M."/>
            <person name="Megy K."/>
            <person name="Lawson D."/>
            <person name="Kodira C."/>
            <person name="Sutton G."/>
            <person name="Meyer J."/>
            <person name="Hill C.A."/>
            <person name="Birren B."/>
            <person name="Nene V."/>
            <person name="Collins F."/>
            <person name="Alarcon-Chaidez F."/>
            <person name="Wikel S."/>
            <person name="Strausberg R."/>
        </authorList>
    </citation>
    <scope>NUCLEOTIDE SEQUENCE [LARGE SCALE GENOMIC DNA]</scope>
    <source>
        <strain evidence="20">Wikel</strain>
        <strain evidence="18">Wikel colony</strain>
    </source>
</reference>
<evidence type="ECO:0000256" key="4">
    <source>
        <dbReference type="ARBA" id="ARBA00022475"/>
    </source>
</evidence>
<evidence type="ECO:0000256" key="6">
    <source>
        <dbReference type="ARBA" id="ARBA00022723"/>
    </source>
</evidence>
<feature type="binding site" evidence="14">
    <location>
        <position position="441"/>
    </location>
    <ligand>
        <name>Zn(2+)</name>
        <dbReference type="ChEBI" id="CHEBI:29105"/>
        <label>2</label>
    </ligand>
</feature>
<feature type="binding site" evidence="14">
    <location>
        <position position="51"/>
    </location>
    <ligand>
        <name>Mg(2+)</name>
        <dbReference type="ChEBI" id="CHEBI:18420"/>
    </ligand>
</feature>
<feature type="binding site" evidence="14">
    <location>
        <position position="331"/>
    </location>
    <ligand>
        <name>Zn(2+)</name>
        <dbReference type="ChEBI" id="CHEBI:29105"/>
        <label>2</label>
    </ligand>
</feature>
<organism>
    <name type="scientific">Ixodes scapularis</name>
    <name type="common">Black-legged tick</name>
    <name type="synonym">Deer tick</name>
    <dbReference type="NCBI Taxonomy" id="6945"/>
    <lineage>
        <taxon>Eukaryota</taxon>
        <taxon>Metazoa</taxon>
        <taxon>Ecdysozoa</taxon>
        <taxon>Arthropoda</taxon>
        <taxon>Chelicerata</taxon>
        <taxon>Arachnida</taxon>
        <taxon>Acari</taxon>
        <taxon>Parasitiformes</taxon>
        <taxon>Ixodida</taxon>
        <taxon>Ixodoidea</taxon>
        <taxon>Ixodidae</taxon>
        <taxon>Ixodinae</taxon>
        <taxon>Ixodes</taxon>
    </lineage>
</organism>
<dbReference type="InterPro" id="IPR017850">
    <property type="entry name" value="Alkaline_phosphatase_core_sf"/>
</dbReference>
<keyword evidence="20" id="KW-1185">Reference proteome</keyword>
<evidence type="ECO:0000256" key="5">
    <source>
        <dbReference type="ARBA" id="ARBA00022622"/>
    </source>
</evidence>
<keyword evidence="6 14" id="KW-0479">Metal-binding</keyword>
<dbReference type="VEuPathDB" id="VectorBase:ISCI023785"/>
<dbReference type="HOGENOM" id="CLU_008539_4_0_1"/>
<dbReference type="PROSITE" id="PS00123">
    <property type="entry name" value="ALKALINE_PHOSPHATASE"/>
    <property type="match status" value="1"/>
</dbReference>
<keyword evidence="12" id="KW-0449">Lipoprotein</keyword>
<dbReference type="EMBL" id="ABJB010944235">
    <property type="status" value="NOT_ANNOTATED_CDS"/>
    <property type="molecule type" value="Genomic_DNA"/>
</dbReference>
<dbReference type="Gene3D" id="3.40.720.10">
    <property type="entry name" value="Alkaline Phosphatase, subunit A"/>
    <property type="match status" value="1"/>
</dbReference>
<feature type="region of interest" description="Disordered" evidence="17">
    <location>
        <begin position="399"/>
        <end position="426"/>
    </location>
</feature>
<dbReference type="AlphaFoldDB" id="B7QGN3"/>
<name>B7QGN3_IXOSC</name>
<dbReference type="EMBL" id="ABJB010382339">
    <property type="status" value="NOT_ANNOTATED_CDS"/>
    <property type="molecule type" value="Genomic_DNA"/>
</dbReference>
<dbReference type="FunFam" id="3.40.720.10:FF:000008">
    <property type="entry name" value="Alkaline phosphatase"/>
    <property type="match status" value="1"/>
</dbReference>
<dbReference type="GO" id="GO:0046872">
    <property type="term" value="F:metal ion binding"/>
    <property type="evidence" value="ECO:0007669"/>
    <property type="project" value="UniProtKB-KW"/>
</dbReference>
<evidence type="ECO:0000256" key="16">
    <source>
        <dbReference type="RuleBase" id="RU003947"/>
    </source>
</evidence>
<keyword evidence="5" id="KW-0336">GPI-anchor</keyword>
<comment type="catalytic activity">
    <reaction evidence="16">
        <text>a phosphate monoester + H2O = an alcohol + phosphate</text>
        <dbReference type="Rhea" id="RHEA:15017"/>
        <dbReference type="ChEBI" id="CHEBI:15377"/>
        <dbReference type="ChEBI" id="CHEBI:30879"/>
        <dbReference type="ChEBI" id="CHEBI:43474"/>
        <dbReference type="ChEBI" id="CHEBI:67140"/>
        <dbReference type="EC" id="3.1.3.1"/>
    </reaction>
</comment>
<dbReference type="PaxDb" id="6945-B7QGN3"/>
<feature type="non-terminal residue" evidence="18">
    <location>
        <position position="1"/>
    </location>
</feature>
<evidence type="ECO:0000256" key="9">
    <source>
        <dbReference type="ARBA" id="ARBA00022842"/>
    </source>
</evidence>
<dbReference type="InterPro" id="IPR001952">
    <property type="entry name" value="Alkaline_phosphatase"/>
</dbReference>
<gene>
    <name evidence="18" type="ORF">IscW_ISCW023785</name>
</gene>
<comment type="subcellular location">
    <subcellularLocation>
        <location evidence="1">Cell membrane</location>
        <topology evidence="1">Lipid-anchor</topology>
        <topology evidence="1">GPI-anchor</topology>
    </subcellularLocation>
</comment>
<dbReference type="PANTHER" id="PTHR11596">
    <property type="entry name" value="ALKALINE PHOSPHATASE"/>
    <property type="match status" value="1"/>
</dbReference>
<evidence type="ECO:0000256" key="1">
    <source>
        <dbReference type="ARBA" id="ARBA00004609"/>
    </source>
</evidence>
<evidence type="ECO:0000313" key="19">
    <source>
        <dbReference type="EnsemblMetazoa" id="ISCW023785-PA"/>
    </source>
</evidence>
<dbReference type="Proteomes" id="UP000001555">
    <property type="component" value="Unassembled WGS sequence"/>
</dbReference>
<dbReference type="EMBL" id="ABJB010988659">
    <property type="status" value="NOT_ANNOTATED_CDS"/>
    <property type="molecule type" value="Genomic_DNA"/>
</dbReference>
<comment type="similarity">
    <text evidence="2 15">Belongs to the alkaline phosphatase family.</text>
</comment>
<dbReference type="InParanoid" id="B7QGN3"/>
<feature type="binding site" evidence="14">
    <location>
        <position position="164"/>
    </location>
    <ligand>
        <name>Mg(2+)</name>
        <dbReference type="ChEBI" id="CHEBI:18420"/>
    </ligand>
</feature>
<keyword evidence="11" id="KW-0325">Glycoprotein</keyword>
<dbReference type="Pfam" id="PF00245">
    <property type="entry name" value="Alk_phosphatase"/>
    <property type="match status" value="1"/>
</dbReference>
<dbReference type="STRING" id="6945.B7QGN3"/>
<dbReference type="VEuPathDB" id="VectorBase:ISCP_037001"/>
<evidence type="ECO:0000256" key="8">
    <source>
        <dbReference type="ARBA" id="ARBA00022833"/>
    </source>
</evidence>
<dbReference type="GO" id="GO:0098552">
    <property type="term" value="C:side of membrane"/>
    <property type="evidence" value="ECO:0007669"/>
    <property type="project" value="UniProtKB-KW"/>
</dbReference>
<dbReference type="EMBL" id="ABJB010662291">
    <property type="status" value="NOT_ANNOTATED_CDS"/>
    <property type="molecule type" value="Genomic_DNA"/>
</dbReference>
<evidence type="ECO:0000256" key="7">
    <source>
        <dbReference type="ARBA" id="ARBA00022801"/>
    </source>
</evidence>
<evidence type="ECO:0000256" key="3">
    <source>
        <dbReference type="ARBA" id="ARBA00012647"/>
    </source>
</evidence>